<keyword evidence="4" id="KW-0378">Hydrolase</keyword>
<comment type="catalytic activity">
    <reaction evidence="3 4">
        <text>an acyl phosphate + H2O = a carboxylate + phosphate + H(+)</text>
        <dbReference type="Rhea" id="RHEA:14965"/>
        <dbReference type="ChEBI" id="CHEBI:15377"/>
        <dbReference type="ChEBI" id="CHEBI:15378"/>
        <dbReference type="ChEBI" id="CHEBI:29067"/>
        <dbReference type="ChEBI" id="CHEBI:43474"/>
        <dbReference type="ChEBI" id="CHEBI:59918"/>
        <dbReference type="EC" id="3.6.1.7"/>
    </reaction>
</comment>
<proteinExistence type="inferred from homology"/>
<evidence type="ECO:0000256" key="5">
    <source>
        <dbReference type="RuleBase" id="RU004168"/>
    </source>
</evidence>
<gene>
    <name evidence="7" type="ORF">Cflav_PD0242</name>
</gene>
<dbReference type="PROSITE" id="PS51160">
    <property type="entry name" value="ACYLPHOSPHATASE_3"/>
    <property type="match status" value="1"/>
</dbReference>
<dbReference type="AlphaFoldDB" id="B9XSA6"/>
<reference evidence="7 8" key="1">
    <citation type="journal article" date="2011" name="J. Bacteriol.">
        <title>Genome sequence of 'Pedosphaera parvula' Ellin514, an aerobic Verrucomicrobial isolate from pasture soil.</title>
        <authorList>
            <person name="Kant R."/>
            <person name="van Passel M.W."/>
            <person name="Sangwan P."/>
            <person name="Palva A."/>
            <person name="Lucas S."/>
            <person name="Copeland A."/>
            <person name="Lapidus A."/>
            <person name="Glavina Del Rio T."/>
            <person name="Dalin E."/>
            <person name="Tice H."/>
            <person name="Bruce D."/>
            <person name="Goodwin L."/>
            <person name="Pitluck S."/>
            <person name="Chertkov O."/>
            <person name="Larimer F.W."/>
            <person name="Land M.L."/>
            <person name="Hauser L."/>
            <person name="Brettin T.S."/>
            <person name="Detter J.C."/>
            <person name="Han S."/>
            <person name="de Vos W.M."/>
            <person name="Janssen P.H."/>
            <person name="Smidt H."/>
        </authorList>
    </citation>
    <scope>NUCLEOTIDE SEQUENCE [LARGE SCALE GENOMIC DNA]</scope>
    <source>
        <strain evidence="7 8">Ellin514</strain>
    </source>
</reference>
<dbReference type="Proteomes" id="UP000003688">
    <property type="component" value="Unassembled WGS sequence"/>
</dbReference>
<dbReference type="InterPro" id="IPR001792">
    <property type="entry name" value="Acylphosphatase-like_dom"/>
</dbReference>
<dbReference type="InterPro" id="IPR020456">
    <property type="entry name" value="Acylphosphatase"/>
</dbReference>
<evidence type="ECO:0000313" key="7">
    <source>
        <dbReference type="EMBL" id="EEF57276.1"/>
    </source>
</evidence>
<feature type="domain" description="Acylphosphatase-like" evidence="6">
    <location>
        <begin position="5"/>
        <end position="92"/>
    </location>
</feature>
<evidence type="ECO:0000313" key="8">
    <source>
        <dbReference type="Proteomes" id="UP000003688"/>
    </source>
</evidence>
<protein>
    <recommendedName>
        <fullName evidence="2 4">acylphosphatase</fullName>
        <ecNumber evidence="2 4">3.6.1.7</ecNumber>
    </recommendedName>
</protein>
<feature type="active site" evidence="4">
    <location>
        <position position="38"/>
    </location>
</feature>
<dbReference type="Gene3D" id="3.30.70.100">
    <property type="match status" value="1"/>
</dbReference>
<dbReference type="EMBL" id="ABOX02000076">
    <property type="protein sequence ID" value="EEF57276.1"/>
    <property type="molecule type" value="Genomic_DNA"/>
</dbReference>
<sequence>MNRCRLQIFYEGRVQGVGFRYSVKSIASGFEVTGTVKNLADGRVELVAEGTKDELNAFQHAIRESELGHFIQNEDVEWGEPWGNIRGFEIAK</sequence>
<dbReference type="RefSeq" id="WP_007418689.1">
    <property type="nucleotide sequence ID" value="NZ_ABOX02000076.1"/>
</dbReference>
<accession>B9XSA6</accession>
<dbReference type="PANTHER" id="PTHR47268:SF4">
    <property type="entry name" value="ACYLPHOSPHATASE"/>
    <property type="match status" value="1"/>
</dbReference>
<comment type="caution">
    <text evidence="7">The sequence shown here is derived from an EMBL/GenBank/DDBJ whole genome shotgun (WGS) entry which is preliminary data.</text>
</comment>
<name>B9XSA6_PEDPL</name>
<dbReference type="InterPro" id="IPR036046">
    <property type="entry name" value="Acylphosphatase-like_dom_sf"/>
</dbReference>
<evidence type="ECO:0000256" key="2">
    <source>
        <dbReference type="ARBA" id="ARBA00012150"/>
    </source>
</evidence>
<evidence type="ECO:0000256" key="3">
    <source>
        <dbReference type="ARBA" id="ARBA00047645"/>
    </source>
</evidence>
<dbReference type="STRING" id="320771.Cflav_PD0242"/>
<evidence type="ECO:0000256" key="1">
    <source>
        <dbReference type="ARBA" id="ARBA00005614"/>
    </source>
</evidence>
<dbReference type="SUPFAM" id="SSF54975">
    <property type="entry name" value="Acylphosphatase/BLUF domain-like"/>
    <property type="match status" value="1"/>
</dbReference>
<feature type="active site" evidence="4">
    <location>
        <position position="20"/>
    </location>
</feature>
<dbReference type="OrthoDB" id="9808093at2"/>
<evidence type="ECO:0000259" key="6">
    <source>
        <dbReference type="PROSITE" id="PS51160"/>
    </source>
</evidence>
<evidence type="ECO:0000256" key="4">
    <source>
        <dbReference type="PROSITE-ProRule" id="PRU00520"/>
    </source>
</evidence>
<dbReference type="GO" id="GO:0003998">
    <property type="term" value="F:acylphosphatase activity"/>
    <property type="evidence" value="ECO:0007669"/>
    <property type="project" value="UniProtKB-EC"/>
</dbReference>
<dbReference type="EC" id="3.6.1.7" evidence="2 4"/>
<organism evidence="7 8">
    <name type="scientific">Pedosphaera parvula (strain Ellin514)</name>
    <dbReference type="NCBI Taxonomy" id="320771"/>
    <lineage>
        <taxon>Bacteria</taxon>
        <taxon>Pseudomonadati</taxon>
        <taxon>Verrucomicrobiota</taxon>
        <taxon>Pedosphaerae</taxon>
        <taxon>Pedosphaerales</taxon>
        <taxon>Pedosphaeraceae</taxon>
        <taxon>Pedosphaera</taxon>
    </lineage>
</organism>
<comment type="similarity">
    <text evidence="1 5">Belongs to the acylphosphatase family.</text>
</comment>
<keyword evidence="8" id="KW-1185">Reference proteome</keyword>
<dbReference type="PANTHER" id="PTHR47268">
    <property type="entry name" value="ACYLPHOSPHATASE"/>
    <property type="match status" value="1"/>
</dbReference>
<dbReference type="Pfam" id="PF00708">
    <property type="entry name" value="Acylphosphatase"/>
    <property type="match status" value="1"/>
</dbReference>